<dbReference type="OrthoDB" id="2331083at2759"/>
<gene>
    <name evidence="1" type="primary">NUP</name>
    <name evidence="1" type="ORF">SPIL2461_LOCUS3451</name>
</gene>
<dbReference type="AlphaFoldDB" id="A0A812KU50"/>
<name>A0A812KU50_SYMPI</name>
<dbReference type="GO" id="GO:0055085">
    <property type="term" value="P:transmembrane transport"/>
    <property type="evidence" value="ECO:0007669"/>
    <property type="project" value="InterPro"/>
</dbReference>
<dbReference type="InterPro" id="IPR009486">
    <property type="entry name" value="Pur_nuclsid_perm"/>
</dbReference>
<keyword evidence="2" id="KW-1185">Reference proteome</keyword>
<dbReference type="Pfam" id="PF06516">
    <property type="entry name" value="NUP"/>
    <property type="match status" value="1"/>
</dbReference>
<reference evidence="1" key="1">
    <citation type="submission" date="2021-02" db="EMBL/GenBank/DDBJ databases">
        <authorList>
            <person name="Dougan E. K."/>
            <person name="Rhodes N."/>
            <person name="Thang M."/>
            <person name="Chan C."/>
        </authorList>
    </citation>
    <scope>NUCLEOTIDE SEQUENCE</scope>
</reference>
<protein>
    <submittedName>
        <fullName evidence="1">NUP protein</fullName>
    </submittedName>
</protein>
<proteinExistence type="predicted"/>
<organism evidence="1 2">
    <name type="scientific">Symbiodinium pilosum</name>
    <name type="common">Dinoflagellate</name>
    <dbReference type="NCBI Taxonomy" id="2952"/>
    <lineage>
        <taxon>Eukaryota</taxon>
        <taxon>Sar</taxon>
        <taxon>Alveolata</taxon>
        <taxon>Dinophyceae</taxon>
        <taxon>Suessiales</taxon>
        <taxon>Symbiodiniaceae</taxon>
        <taxon>Symbiodinium</taxon>
    </lineage>
</organism>
<dbReference type="EMBL" id="CAJNIZ010004224">
    <property type="protein sequence ID" value="CAE7230222.1"/>
    <property type="molecule type" value="Genomic_DNA"/>
</dbReference>
<evidence type="ECO:0000313" key="2">
    <source>
        <dbReference type="Proteomes" id="UP000649617"/>
    </source>
</evidence>
<evidence type="ECO:0000313" key="1">
    <source>
        <dbReference type="EMBL" id="CAE7230222.1"/>
    </source>
</evidence>
<dbReference type="Proteomes" id="UP000649617">
    <property type="component" value="Unassembled WGS sequence"/>
</dbReference>
<dbReference type="GO" id="GO:0005783">
    <property type="term" value="C:endoplasmic reticulum"/>
    <property type="evidence" value="ECO:0007669"/>
    <property type="project" value="TreeGrafter"/>
</dbReference>
<dbReference type="PANTHER" id="PTHR38643:SF1">
    <property type="entry name" value="PURINE NUCLEOSIDE PERMEASE C285.05-RELATED"/>
    <property type="match status" value="1"/>
</dbReference>
<dbReference type="PANTHER" id="PTHR38643">
    <property type="entry name" value="PURINE NUCLEOSIDE PERMEASE C285.05-RELATED"/>
    <property type="match status" value="1"/>
</dbReference>
<comment type="caution">
    <text evidence="1">The sequence shown here is derived from an EMBL/GenBank/DDBJ whole genome shotgun (WGS) entry which is preliminary data.</text>
</comment>
<sequence>MVTGMSSKNASLSVTALGYDHRFDLTSATWLLAGIAGVDPMFGTVGGVAWMRRLVDGTVVRYLNAREMPEDWETGWIPVNRDRPYGSPPQTAGDRAGSVKVLNPDLVLWANNLTHSLQLPDTEDLRRARRDYAPTFPAAAQAPSVQIGDLVATDVFWTGPAQAGWARNWTKYWLPASADAWGGKGVFAMSAMEDFAVAEAIQALQRARRSRGVEALLVLRAASNFVQPPPGRPASADMDLLLQPACEAAFLAGSEVVRALISRKSSALQSHAASLLQHALDCLT</sequence>
<accession>A0A812KU50</accession>